<dbReference type="PANTHER" id="PTHR35333">
    <property type="entry name" value="BETA-LACTAMASE"/>
    <property type="match status" value="1"/>
</dbReference>
<accession>A0A921GCK2</accession>
<dbReference type="EMBL" id="DYWQ01000009">
    <property type="protein sequence ID" value="HJF44265.1"/>
    <property type="molecule type" value="Genomic_DNA"/>
</dbReference>
<evidence type="ECO:0000313" key="4">
    <source>
        <dbReference type="Proteomes" id="UP000697330"/>
    </source>
</evidence>
<dbReference type="RefSeq" id="WP_274958380.1">
    <property type="nucleotide sequence ID" value="NZ_DYWQ01000009.1"/>
</dbReference>
<feature type="chain" id="PRO_5037527778" evidence="1">
    <location>
        <begin position="22"/>
        <end position="312"/>
    </location>
</feature>
<gene>
    <name evidence="3" type="ORF">K8U72_00550</name>
</gene>
<dbReference type="Gene3D" id="3.40.710.10">
    <property type="entry name" value="DD-peptidase/beta-lactamase superfamily"/>
    <property type="match status" value="1"/>
</dbReference>
<dbReference type="PANTHER" id="PTHR35333:SF3">
    <property type="entry name" value="BETA-LACTAMASE-TYPE TRANSPEPTIDASE FOLD CONTAINING PROTEIN"/>
    <property type="match status" value="1"/>
</dbReference>
<dbReference type="GO" id="GO:0008800">
    <property type="term" value="F:beta-lactamase activity"/>
    <property type="evidence" value="ECO:0007669"/>
    <property type="project" value="InterPro"/>
</dbReference>
<name>A0A921GCK2_9ACTN</name>
<protein>
    <submittedName>
        <fullName evidence="3">Class A beta-lactamase-related serine hydrolase</fullName>
    </submittedName>
</protein>
<keyword evidence="1" id="KW-0732">Signal</keyword>
<dbReference type="InterPro" id="IPR000871">
    <property type="entry name" value="Beta-lactam_class-A"/>
</dbReference>
<dbReference type="GO" id="GO:0030655">
    <property type="term" value="P:beta-lactam antibiotic catabolic process"/>
    <property type="evidence" value="ECO:0007669"/>
    <property type="project" value="InterPro"/>
</dbReference>
<reference evidence="3" key="1">
    <citation type="journal article" date="2021" name="PeerJ">
        <title>Extensive microbial diversity within the chicken gut microbiome revealed by metagenomics and culture.</title>
        <authorList>
            <person name="Gilroy R."/>
            <person name="Ravi A."/>
            <person name="Getino M."/>
            <person name="Pursley I."/>
            <person name="Horton D.L."/>
            <person name="Alikhan N.F."/>
            <person name="Baker D."/>
            <person name="Gharbi K."/>
            <person name="Hall N."/>
            <person name="Watson M."/>
            <person name="Adriaenssens E.M."/>
            <person name="Foster-Nyarko E."/>
            <person name="Jarju S."/>
            <person name="Secka A."/>
            <person name="Antonio M."/>
            <person name="Oren A."/>
            <person name="Chaudhuri R.R."/>
            <person name="La Ragione R."/>
            <person name="Hildebrand F."/>
            <person name="Pallen M.J."/>
        </authorList>
    </citation>
    <scope>NUCLEOTIDE SEQUENCE</scope>
    <source>
        <strain evidence="3">CHK124-7917</strain>
    </source>
</reference>
<dbReference type="AlphaFoldDB" id="A0A921GCK2"/>
<dbReference type="GO" id="GO:0046677">
    <property type="term" value="P:response to antibiotic"/>
    <property type="evidence" value="ECO:0007669"/>
    <property type="project" value="InterPro"/>
</dbReference>
<dbReference type="Pfam" id="PF13354">
    <property type="entry name" value="Beta-lactamase2"/>
    <property type="match status" value="1"/>
</dbReference>
<proteinExistence type="predicted"/>
<feature type="signal peptide" evidence="1">
    <location>
        <begin position="1"/>
        <end position="21"/>
    </location>
</feature>
<evidence type="ECO:0000313" key="3">
    <source>
        <dbReference type="EMBL" id="HJF44265.1"/>
    </source>
</evidence>
<feature type="domain" description="Beta-lactamase class A catalytic" evidence="2">
    <location>
        <begin position="138"/>
        <end position="271"/>
    </location>
</feature>
<dbReference type="SUPFAM" id="SSF56601">
    <property type="entry name" value="beta-lactamase/transpeptidase-like"/>
    <property type="match status" value="1"/>
</dbReference>
<reference evidence="3" key="2">
    <citation type="submission" date="2021-09" db="EMBL/GenBank/DDBJ databases">
        <authorList>
            <person name="Gilroy R."/>
        </authorList>
    </citation>
    <scope>NUCLEOTIDE SEQUENCE</scope>
    <source>
        <strain evidence="3">CHK124-7917</strain>
    </source>
</reference>
<dbReference type="InterPro" id="IPR045155">
    <property type="entry name" value="Beta-lactam_cat"/>
</dbReference>
<dbReference type="Proteomes" id="UP000697330">
    <property type="component" value="Unassembled WGS sequence"/>
</dbReference>
<evidence type="ECO:0000259" key="2">
    <source>
        <dbReference type="Pfam" id="PF13354"/>
    </source>
</evidence>
<evidence type="ECO:0000256" key="1">
    <source>
        <dbReference type="SAM" id="SignalP"/>
    </source>
</evidence>
<sequence>MPVCAAALALAAACAWMWVGASPDPEPGDGAGLAASDIVEEASPDQTNGETETVTSGGLVVTGPEEFMGSEELAYLEEQVAELEAQDLDLGIVVLDLETGYSIEYNAEEQLYPASSVKAAYCAMVCEKYGGAGELSWALEECLINSSNEAYELLRDTYGLDVFGDWLEGVGATEASEQAREYGYPDISAGELAEVWEEIFRYGTSGEDGSDELVGALSATNYTALGGLLRDEFEVWAKPGWYPTDEYDLTSTNDAGVVFSDCGPYVIVVMTSMNSDLYGLLPLVDALNAAHGALCGGSTELLYDETVAIPGY</sequence>
<comment type="caution">
    <text evidence="3">The sequence shown here is derived from an EMBL/GenBank/DDBJ whole genome shotgun (WGS) entry which is preliminary data.</text>
</comment>
<dbReference type="InterPro" id="IPR012338">
    <property type="entry name" value="Beta-lactam/transpept-like"/>
</dbReference>
<keyword evidence="3" id="KW-0378">Hydrolase</keyword>
<organism evidence="3 4">
    <name type="scientific">Thermophilibacter provencensis</name>
    <dbReference type="NCBI Taxonomy" id="1852386"/>
    <lineage>
        <taxon>Bacteria</taxon>
        <taxon>Bacillati</taxon>
        <taxon>Actinomycetota</taxon>
        <taxon>Coriobacteriia</taxon>
        <taxon>Coriobacteriales</taxon>
        <taxon>Atopobiaceae</taxon>
        <taxon>Thermophilibacter</taxon>
    </lineage>
</organism>